<sequence>MDPKHEPDAGLDSSPLSMGDWLLTILALLIPCCGGIILYCYWAFSKTGNLNRRNFCRAALIVEAVCIVIALVFIIMVGVIGFADSYIDYNGYYYGY</sequence>
<proteinExistence type="predicted"/>
<feature type="transmembrane region" description="Helical" evidence="1">
    <location>
        <begin position="56"/>
        <end position="83"/>
    </location>
</feature>
<organism evidence="2 3">
    <name type="scientific">Sellimonas caecigallum</name>
    <dbReference type="NCBI Taxonomy" id="2592333"/>
    <lineage>
        <taxon>Bacteria</taxon>
        <taxon>Bacillati</taxon>
        <taxon>Bacillota</taxon>
        <taxon>Clostridia</taxon>
        <taxon>Lachnospirales</taxon>
        <taxon>Lachnospiraceae</taxon>
        <taxon>Sellimonas</taxon>
    </lineage>
</organism>
<keyword evidence="1" id="KW-1133">Transmembrane helix</keyword>
<accession>A0ABS7L8W1</accession>
<evidence type="ECO:0000256" key="1">
    <source>
        <dbReference type="SAM" id="Phobius"/>
    </source>
</evidence>
<keyword evidence="3" id="KW-1185">Reference proteome</keyword>
<dbReference type="EMBL" id="VIRV01000015">
    <property type="protein sequence ID" value="MBY0759417.1"/>
    <property type="molecule type" value="Genomic_DNA"/>
</dbReference>
<reference evidence="2 3" key="1">
    <citation type="journal article" date="2020" name="New Microbes New Infect">
        <title>Sellimonas caecigallum sp. nov., description and genome sequence of a new member of the Sellimonas genus isolated from the cecum of feral chicken.</title>
        <authorList>
            <person name="Wongkuna S."/>
            <person name="Ghimire S."/>
            <person name="Antony L."/>
            <person name="Chankhamhaengdecha S."/>
            <person name="Janvilisri T."/>
            <person name="Scaria J."/>
        </authorList>
    </citation>
    <scope>NUCLEOTIDE SEQUENCE [LARGE SCALE GENOMIC DNA]</scope>
    <source>
        <strain evidence="2 3">SW451</strain>
    </source>
</reference>
<feature type="transmembrane region" description="Helical" evidence="1">
    <location>
        <begin position="21"/>
        <end position="44"/>
    </location>
</feature>
<keyword evidence="1" id="KW-0472">Membrane</keyword>
<evidence type="ECO:0000313" key="2">
    <source>
        <dbReference type="EMBL" id="MBY0759417.1"/>
    </source>
</evidence>
<protein>
    <submittedName>
        <fullName evidence="2">DUF3810 domain-containing protein</fullName>
    </submittedName>
</protein>
<comment type="caution">
    <text evidence="2">The sequence shown here is derived from an EMBL/GenBank/DDBJ whole genome shotgun (WGS) entry which is preliminary data.</text>
</comment>
<name>A0ABS7L8W1_9FIRM</name>
<dbReference type="Proteomes" id="UP000779049">
    <property type="component" value="Unassembled WGS sequence"/>
</dbReference>
<gene>
    <name evidence="2" type="ORF">FLB61_10030</name>
</gene>
<evidence type="ECO:0000313" key="3">
    <source>
        <dbReference type="Proteomes" id="UP000779049"/>
    </source>
</evidence>
<keyword evidence="1" id="KW-0812">Transmembrane</keyword>